<proteinExistence type="predicted"/>
<dbReference type="STRING" id="655819.J5JWR9"/>
<evidence type="ECO:0000256" key="2">
    <source>
        <dbReference type="ARBA" id="ARBA00022692"/>
    </source>
</evidence>
<dbReference type="RefSeq" id="XP_008595402.1">
    <property type="nucleotide sequence ID" value="XM_008597180.1"/>
</dbReference>
<gene>
    <name evidence="7" type="ORF">BBA_02083</name>
</gene>
<evidence type="ECO:0000256" key="1">
    <source>
        <dbReference type="ARBA" id="ARBA00004167"/>
    </source>
</evidence>
<evidence type="ECO:0000256" key="4">
    <source>
        <dbReference type="ARBA" id="ARBA00023136"/>
    </source>
</evidence>
<dbReference type="HOGENOM" id="CLU_051201_0_0_1"/>
<feature type="region of interest" description="Disordered" evidence="5">
    <location>
        <begin position="385"/>
        <end position="406"/>
    </location>
</feature>
<feature type="transmembrane region" description="Helical" evidence="6">
    <location>
        <begin position="255"/>
        <end position="277"/>
    </location>
</feature>
<feature type="compositionally biased region" description="Low complexity" evidence="5">
    <location>
        <begin position="133"/>
        <end position="175"/>
    </location>
</feature>
<dbReference type="PANTHER" id="PTHR15549:SF30">
    <property type="entry name" value="MID2 DOMAIN-CONTAINING PROTEIN"/>
    <property type="match status" value="1"/>
</dbReference>
<dbReference type="PANTHER" id="PTHR15549">
    <property type="entry name" value="PAIRED IMMUNOGLOBULIN-LIKE TYPE 2 RECEPTOR"/>
    <property type="match status" value="1"/>
</dbReference>
<feature type="region of interest" description="Disordered" evidence="5">
    <location>
        <begin position="125"/>
        <end position="219"/>
    </location>
</feature>
<dbReference type="GO" id="GO:0071944">
    <property type="term" value="C:cell periphery"/>
    <property type="evidence" value="ECO:0007669"/>
    <property type="project" value="UniProtKB-ARBA"/>
</dbReference>
<accession>J5JWR9</accession>
<keyword evidence="8" id="KW-1185">Reference proteome</keyword>
<reference evidence="7 8" key="1">
    <citation type="journal article" date="2012" name="Sci. Rep.">
        <title>Genomic perspectives on the evolution of fungal entomopathogenicity in Beauveria bassiana.</title>
        <authorList>
            <person name="Xiao G."/>
            <person name="Ying S.H."/>
            <person name="Zheng P."/>
            <person name="Wang Z.L."/>
            <person name="Zhang S."/>
            <person name="Xie X.Q."/>
            <person name="Shang Y."/>
            <person name="St Leger R.J."/>
            <person name="Zhao G.P."/>
            <person name="Wang C."/>
            <person name="Feng M.G."/>
        </authorList>
    </citation>
    <scope>NUCLEOTIDE SEQUENCE [LARGE SCALE GENOMIC DNA]</scope>
    <source>
        <strain evidence="7 8">ARSEF 2860</strain>
    </source>
</reference>
<protein>
    <submittedName>
        <fullName evidence="7">Uncharacterized protein</fullName>
    </submittedName>
</protein>
<evidence type="ECO:0000313" key="7">
    <source>
        <dbReference type="EMBL" id="EJP69048.1"/>
    </source>
</evidence>
<keyword evidence="2 6" id="KW-0812">Transmembrane</keyword>
<dbReference type="GeneID" id="19885095"/>
<feature type="compositionally biased region" description="Polar residues" evidence="5">
    <location>
        <begin position="201"/>
        <end position="219"/>
    </location>
</feature>
<evidence type="ECO:0000256" key="6">
    <source>
        <dbReference type="SAM" id="Phobius"/>
    </source>
</evidence>
<comment type="subcellular location">
    <subcellularLocation>
        <location evidence="1">Membrane</location>
        <topology evidence="1">Single-pass membrane protein</topology>
    </subcellularLocation>
</comment>
<keyword evidence="3 6" id="KW-1133">Transmembrane helix</keyword>
<feature type="compositionally biased region" description="Low complexity" evidence="5">
    <location>
        <begin position="190"/>
        <end position="200"/>
    </location>
</feature>
<evidence type="ECO:0000256" key="3">
    <source>
        <dbReference type="ARBA" id="ARBA00022989"/>
    </source>
</evidence>
<evidence type="ECO:0000313" key="8">
    <source>
        <dbReference type="Proteomes" id="UP000002762"/>
    </source>
</evidence>
<dbReference type="AlphaFoldDB" id="J5JWR9"/>
<dbReference type="Proteomes" id="UP000002762">
    <property type="component" value="Unassembled WGS sequence"/>
</dbReference>
<feature type="region of interest" description="Disordered" evidence="5">
    <location>
        <begin position="308"/>
        <end position="328"/>
    </location>
</feature>
<name>J5JWR9_BEAB2</name>
<evidence type="ECO:0000256" key="5">
    <source>
        <dbReference type="SAM" id="MobiDB-lite"/>
    </source>
</evidence>
<dbReference type="GO" id="GO:0016020">
    <property type="term" value="C:membrane"/>
    <property type="evidence" value="ECO:0007669"/>
    <property type="project" value="UniProtKB-SubCell"/>
</dbReference>
<keyword evidence="4 6" id="KW-0472">Membrane</keyword>
<dbReference type="InterPro" id="IPR051694">
    <property type="entry name" value="Immunoregulatory_rcpt-like"/>
</dbReference>
<dbReference type="OrthoDB" id="5431298at2759"/>
<sequence>MTGELFVTSKSAGSGSLCAFSCNTVRQQASPLLAMLVSGKVMKEVEARNQNGSCVYPMKWYNSSDGTITCCSIDPCRLETCLKRRKIGSATAFSTRISSSATETSSSFASKTIMSLDTTGRITVQPIDEDTSTEPSQPSTSTSSTRSPFSSPSSPSSSSTSSSSTSSPPSSTASTMRASGVTHTIPNDSTVTVTRHTTITQELPTTTAMDSAAPSTTDVAQVPDVSSIFGTPPPTNTPTSTSNPQQPAGAVNTGAVVGIAVGGAFAAALVAVLLWLWRSRRNRAAEEAEDGSEPMFVDKSRLHDSIFGRRPTSASLPRHPTPHEATGRGYGYDPFAPFGGRADQPTGTKPPLPPDTFEMDGREIQVVELPGTAMTTADGGAVEMQRQDTRSVGAVKHRPSSDPRATLNHLPQDNGRPTYINQWNQYKALARNSLNRL</sequence>
<organism evidence="7 8">
    <name type="scientific">Beauveria bassiana (strain ARSEF 2860)</name>
    <name type="common">White muscardine disease fungus</name>
    <name type="synonym">Tritirachium shiotae</name>
    <dbReference type="NCBI Taxonomy" id="655819"/>
    <lineage>
        <taxon>Eukaryota</taxon>
        <taxon>Fungi</taxon>
        <taxon>Dikarya</taxon>
        <taxon>Ascomycota</taxon>
        <taxon>Pezizomycotina</taxon>
        <taxon>Sordariomycetes</taxon>
        <taxon>Hypocreomycetidae</taxon>
        <taxon>Hypocreales</taxon>
        <taxon>Cordycipitaceae</taxon>
        <taxon>Beauveria</taxon>
    </lineage>
</organism>
<dbReference type="InParanoid" id="J5JWR9"/>
<dbReference type="EMBL" id="JH725153">
    <property type="protein sequence ID" value="EJP69048.1"/>
    <property type="molecule type" value="Genomic_DNA"/>
</dbReference>